<feature type="region of interest" description="Disordered" evidence="1">
    <location>
        <begin position="122"/>
        <end position="158"/>
    </location>
</feature>
<accession>A0A9P3PCK0</accession>
<evidence type="ECO:0000259" key="2">
    <source>
        <dbReference type="Pfam" id="PF20411"/>
    </source>
</evidence>
<feature type="domain" description="DUF6697" evidence="2">
    <location>
        <begin position="27"/>
        <end position="112"/>
    </location>
</feature>
<keyword evidence="4" id="KW-1185">Reference proteome</keyword>
<reference evidence="3" key="1">
    <citation type="submission" date="2022-07" db="EMBL/GenBank/DDBJ databases">
        <title>The genome of Lyophyllum shimeji provides insight into the initial evolution of ectomycorrhizal fungal genome.</title>
        <authorList>
            <person name="Kobayashi Y."/>
            <person name="Shibata T."/>
            <person name="Hirakawa H."/>
            <person name="Shigenobu S."/>
            <person name="Nishiyama T."/>
            <person name="Yamada A."/>
            <person name="Hasebe M."/>
            <person name="Kawaguchi M."/>
        </authorList>
    </citation>
    <scope>NUCLEOTIDE SEQUENCE</scope>
    <source>
        <strain evidence="3">AT787</strain>
    </source>
</reference>
<evidence type="ECO:0000256" key="1">
    <source>
        <dbReference type="SAM" id="MobiDB-lite"/>
    </source>
</evidence>
<name>A0A9P3PCK0_LYOSH</name>
<comment type="caution">
    <text evidence="3">The sequence shown here is derived from an EMBL/GenBank/DDBJ whole genome shotgun (WGS) entry which is preliminary data.</text>
</comment>
<sequence length="201" mass="22210">MNNGKKGLEARSEAGSSASCLLQAGYNYELVGSEPLSPPQEWAASSSQTKRTWCKHICDQKWGTEIRMRILLRKKLGRDPTAEETEKATGVGAGVTPEDVRHALDNGEEGLQKCEVRQLEAEATEEIGSPQDRKSKPEIRRPVGTNRSLLQHTRSTDTQDAIRREIDTLDFQAYSITTGLCAKDTRTRAAAEREYSSDSVG</sequence>
<dbReference type="InterPro" id="IPR046520">
    <property type="entry name" value="DUF6697"/>
</dbReference>
<evidence type="ECO:0000313" key="3">
    <source>
        <dbReference type="EMBL" id="GLB33208.1"/>
    </source>
</evidence>
<feature type="compositionally biased region" description="Basic and acidic residues" evidence="1">
    <location>
        <begin position="131"/>
        <end position="141"/>
    </location>
</feature>
<organism evidence="3 4">
    <name type="scientific">Lyophyllum shimeji</name>
    <name type="common">Hon-shimeji</name>
    <name type="synonym">Tricholoma shimeji</name>
    <dbReference type="NCBI Taxonomy" id="47721"/>
    <lineage>
        <taxon>Eukaryota</taxon>
        <taxon>Fungi</taxon>
        <taxon>Dikarya</taxon>
        <taxon>Basidiomycota</taxon>
        <taxon>Agaricomycotina</taxon>
        <taxon>Agaricomycetes</taxon>
        <taxon>Agaricomycetidae</taxon>
        <taxon>Agaricales</taxon>
        <taxon>Tricholomatineae</taxon>
        <taxon>Lyophyllaceae</taxon>
        <taxon>Lyophyllum</taxon>
    </lineage>
</organism>
<gene>
    <name evidence="3" type="ORF">LshimejAT787_0100930</name>
</gene>
<dbReference type="AlphaFoldDB" id="A0A9P3PCK0"/>
<evidence type="ECO:0000313" key="4">
    <source>
        <dbReference type="Proteomes" id="UP001063166"/>
    </source>
</evidence>
<dbReference type="EMBL" id="BRPK01000001">
    <property type="protein sequence ID" value="GLB33208.1"/>
    <property type="molecule type" value="Genomic_DNA"/>
</dbReference>
<protein>
    <recommendedName>
        <fullName evidence="2">DUF6697 domain-containing protein</fullName>
    </recommendedName>
</protein>
<dbReference type="OrthoDB" id="3176940at2759"/>
<proteinExistence type="predicted"/>
<dbReference type="Proteomes" id="UP001063166">
    <property type="component" value="Unassembled WGS sequence"/>
</dbReference>
<dbReference type="Pfam" id="PF20411">
    <property type="entry name" value="DUF6697"/>
    <property type="match status" value="1"/>
</dbReference>